<proteinExistence type="predicted"/>
<feature type="compositionally biased region" description="Low complexity" evidence="1">
    <location>
        <begin position="76"/>
        <end position="87"/>
    </location>
</feature>
<keyword evidence="2" id="KW-0812">Transmembrane</keyword>
<keyword evidence="2" id="KW-0472">Membrane</keyword>
<sequence length="95" mass="9960">MNSHYKPEEGTRPQGQIPLPGNVEAPLTPTEARQGRRGSPVLVVLIAGIVLAMVAWAGAEWWGQSTEPPADQTSKPPAASTAAPANPDRQPSSNP</sequence>
<dbReference type="Proteomes" id="UP001169006">
    <property type="component" value="Unassembled WGS sequence"/>
</dbReference>
<feature type="compositionally biased region" description="Basic and acidic residues" evidence="1">
    <location>
        <begin position="1"/>
        <end position="11"/>
    </location>
</feature>
<feature type="region of interest" description="Disordered" evidence="1">
    <location>
        <begin position="1"/>
        <end position="39"/>
    </location>
</feature>
<keyword evidence="4" id="KW-1185">Reference proteome</keyword>
<reference evidence="3" key="1">
    <citation type="journal article" date="2015" name="Int. J. Syst. Evol. Microbiol.">
        <title>Rhizobium oryzicola sp. nov., potential plant-growth-promoting endophytic bacteria isolated from rice roots.</title>
        <authorList>
            <person name="Zhang X.X."/>
            <person name="Gao J.S."/>
            <person name="Cao Y.H."/>
            <person name="Sheirdil R.A."/>
            <person name="Wang X.C."/>
            <person name="Zhang L."/>
        </authorList>
    </citation>
    <scope>NUCLEOTIDE SEQUENCE</scope>
    <source>
        <strain evidence="3">05753</strain>
    </source>
</reference>
<keyword evidence="2" id="KW-1133">Transmembrane helix</keyword>
<accession>A0ABT8SR75</accession>
<evidence type="ECO:0000256" key="1">
    <source>
        <dbReference type="SAM" id="MobiDB-lite"/>
    </source>
</evidence>
<organism evidence="3 4">
    <name type="scientific">Rhizobium oryzicola</name>
    <dbReference type="NCBI Taxonomy" id="1232668"/>
    <lineage>
        <taxon>Bacteria</taxon>
        <taxon>Pseudomonadati</taxon>
        <taxon>Pseudomonadota</taxon>
        <taxon>Alphaproteobacteria</taxon>
        <taxon>Hyphomicrobiales</taxon>
        <taxon>Rhizobiaceae</taxon>
        <taxon>Rhizobium/Agrobacterium group</taxon>
        <taxon>Rhizobium</taxon>
    </lineage>
</organism>
<evidence type="ECO:0000313" key="3">
    <source>
        <dbReference type="EMBL" id="MDO1580609.1"/>
    </source>
</evidence>
<protein>
    <submittedName>
        <fullName evidence="3">Uncharacterized protein</fullName>
    </submittedName>
</protein>
<feature type="transmembrane region" description="Helical" evidence="2">
    <location>
        <begin position="41"/>
        <end position="59"/>
    </location>
</feature>
<evidence type="ECO:0000256" key="2">
    <source>
        <dbReference type="SAM" id="Phobius"/>
    </source>
</evidence>
<feature type="compositionally biased region" description="Polar residues" evidence="1">
    <location>
        <begin position="64"/>
        <end position="75"/>
    </location>
</feature>
<evidence type="ECO:0000313" key="4">
    <source>
        <dbReference type="Proteomes" id="UP001169006"/>
    </source>
</evidence>
<reference evidence="3" key="2">
    <citation type="submission" date="2023-07" db="EMBL/GenBank/DDBJ databases">
        <authorList>
            <person name="Sun H."/>
        </authorList>
    </citation>
    <scope>NUCLEOTIDE SEQUENCE</scope>
    <source>
        <strain evidence="3">05753</strain>
    </source>
</reference>
<dbReference type="EMBL" id="JAUKWQ010000001">
    <property type="protein sequence ID" value="MDO1580609.1"/>
    <property type="molecule type" value="Genomic_DNA"/>
</dbReference>
<feature type="region of interest" description="Disordered" evidence="1">
    <location>
        <begin position="64"/>
        <end position="95"/>
    </location>
</feature>
<name>A0ABT8SR75_9HYPH</name>
<gene>
    <name evidence="3" type="ORF">Q2T52_00725</name>
</gene>
<comment type="caution">
    <text evidence="3">The sequence shown here is derived from an EMBL/GenBank/DDBJ whole genome shotgun (WGS) entry which is preliminary data.</text>
</comment>
<dbReference type="RefSeq" id="WP_302074771.1">
    <property type="nucleotide sequence ID" value="NZ_JAUKWQ010000001.1"/>
</dbReference>